<dbReference type="SUPFAM" id="SSF51905">
    <property type="entry name" value="FAD/NAD(P)-binding domain"/>
    <property type="match status" value="1"/>
</dbReference>
<dbReference type="Proteomes" id="UP001160882">
    <property type="component" value="Unassembled WGS sequence"/>
</dbReference>
<evidence type="ECO:0000256" key="1">
    <source>
        <dbReference type="ARBA" id="ARBA00009410"/>
    </source>
</evidence>
<dbReference type="SUPFAM" id="SSF54373">
    <property type="entry name" value="FAD-linked reductases, C-terminal domain"/>
    <property type="match status" value="1"/>
</dbReference>
<dbReference type="Gene3D" id="3.50.50.60">
    <property type="entry name" value="FAD/NAD(P)-binding domain"/>
    <property type="match status" value="2"/>
</dbReference>
<dbReference type="GO" id="GO:0008718">
    <property type="term" value="F:D-amino-acid dehydrogenase activity"/>
    <property type="evidence" value="ECO:0007669"/>
    <property type="project" value="TreeGrafter"/>
</dbReference>
<organism evidence="4 5">
    <name type="scientific">Pseudomonas mosselii</name>
    <dbReference type="NCBI Taxonomy" id="78327"/>
    <lineage>
        <taxon>Bacteria</taxon>
        <taxon>Pseudomonadati</taxon>
        <taxon>Pseudomonadota</taxon>
        <taxon>Gammaproteobacteria</taxon>
        <taxon>Pseudomonadales</taxon>
        <taxon>Pseudomonadaceae</taxon>
        <taxon>Pseudomonas</taxon>
    </lineage>
</organism>
<dbReference type="Pfam" id="PF01266">
    <property type="entry name" value="DAO"/>
    <property type="match status" value="1"/>
</dbReference>
<reference evidence="4" key="1">
    <citation type="submission" date="2022-09" db="EMBL/GenBank/DDBJ databases">
        <title>Intensive care unit water sources are persistently colonized with multi-drug resistant bacteria and are the site of extensive horizontal gene transfer of antibiotic resistance genes.</title>
        <authorList>
            <person name="Diorio-Toth L."/>
        </authorList>
    </citation>
    <scope>NUCLEOTIDE SEQUENCE</scope>
    <source>
        <strain evidence="4">GD03782</strain>
    </source>
</reference>
<dbReference type="NCBIfam" id="NF001933">
    <property type="entry name" value="PRK00711.1"/>
    <property type="match status" value="1"/>
</dbReference>
<dbReference type="GO" id="GO:0055130">
    <property type="term" value="P:D-alanine catabolic process"/>
    <property type="evidence" value="ECO:0007669"/>
    <property type="project" value="TreeGrafter"/>
</dbReference>
<accession>A0AA42RW51</accession>
<dbReference type="PANTHER" id="PTHR13847">
    <property type="entry name" value="SARCOSINE DEHYDROGENASE-RELATED"/>
    <property type="match status" value="1"/>
</dbReference>
<dbReference type="InterPro" id="IPR036188">
    <property type="entry name" value="FAD/NAD-bd_sf"/>
</dbReference>
<evidence type="ECO:0000313" key="5">
    <source>
        <dbReference type="Proteomes" id="UP001160882"/>
    </source>
</evidence>
<sequence>MNQGVTVIGGGVVGLATAYALVRDGWQVDLVEARDSLASATSFANGGQLSYRYVAPLADAGVPWQALGWLLQGDSPLRLRVRLDPAQWRWLVAFVMACRTSVNRRNAAQLLSLALESQAALQHWREQDGLDDFAWRRNGKLVAFRTQRAFDHGRQHLLDPDCQRTLDAAELRGLDPALADAPFVGGVFTPGEEVADCHRFCLRLAERLEASGQCRLLLGRPVTRLIAHGDQVLALEMGNERLEVQRLVLSAGHRSAGLALPGLKLPVYPLKGYSLTAPIGAAHRAPEVSITDYERKIVYARLEDQLRVAAMVDIVGYDESVDAGRLASMRRLARETLPEAADYGQAVEWAGMRPATPTGVPIIGATRYRNLWLNLGHGALGFTLACGSGERLARLLR</sequence>
<comment type="caution">
    <text evidence="4">The sequence shown here is derived from an EMBL/GenBank/DDBJ whole genome shotgun (WGS) entry which is preliminary data.</text>
</comment>
<feature type="domain" description="FAD dependent oxidoreductase" evidence="3">
    <location>
        <begin position="5"/>
        <end position="395"/>
    </location>
</feature>
<dbReference type="GO" id="GO:0005737">
    <property type="term" value="C:cytoplasm"/>
    <property type="evidence" value="ECO:0007669"/>
    <property type="project" value="TreeGrafter"/>
</dbReference>
<keyword evidence="2 4" id="KW-0560">Oxidoreductase</keyword>
<dbReference type="AlphaFoldDB" id="A0AA42RW51"/>
<evidence type="ECO:0000259" key="3">
    <source>
        <dbReference type="Pfam" id="PF01266"/>
    </source>
</evidence>
<evidence type="ECO:0000313" key="4">
    <source>
        <dbReference type="EMBL" id="MDH1631384.1"/>
    </source>
</evidence>
<dbReference type="EC" id="1.4.99.-" evidence="4"/>
<dbReference type="GO" id="GO:0005886">
    <property type="term" value="C:plasma membrane"/>
    <property type="evidence" value="ECO:0007669"/>
    <property type="project" value="TreeGrafter"/>
</dbReference>
<comment type="similarity">
    <text evidence="1">Belongs to the DadA oxidoreductase family.</text>
</comment>
<name>A0AA42RW51_9PSED</name>
<dbReference type="RefSeq" id="WP_280082248.1">
    <property type="nucleotide sequence ID" value="NZ_JAOCGG010000026.1"/>
</dbReference>
<gene>
    <name evidence="4" type="ORF">N5I14_14145</name>
</gene>
<dbReference type="EMBL" id="JAOCGG010000026">
    <property type="protein sequence ID" value="MDH1631384.1"/>
    <property type="molecule type" value="Genomic_DNA"/>
</dbReference>
<protein>
    <submittedName>
        <fullName evidence="4">D-amino acid dehydrogenase</fullName>
        <ecNumber evidence="4">1.4.99.-</ecNumber>
    </submittedName>
</protein>
<evidence type="ECO:0000256" key="2">
    <source>
        <dbReference type="ARBA" id="ARBA00023002"/>
    </source>
</evidence>
<proteinExistence type="inferred from homology"/>
<dbReference type="InterPro" id="IPR006076">
    <property type="entry name" value="FAD-dep_OxRdtase"/>
</dbReference>
<dbReference type="PANTHER" id="PTHR13847:SF280">
    <property type="entry name" value="D-AMINO ACID DEHYDROGENASE"/>
    <property type="match status" value="1"/>
</dbReference>
<dbReference type="Gene3D" id="3.30.9.10">
    <property type="entry name" value="D-Amino Acid Oxidase, subunit A, domain 2"/>
    <property type="match status" value="1"/>
</dbReference>